<gene>
    <name evidence="1" type="ORF">O204_05435</name>
</gene>
<proteinExistence type="predicted"/>
<dbReference type="RefSeq" id="WP_021492482.1">
    <property type="nucleotide sequence ID" value="NZ_AVQG01000023.1"/>
</dbReference>
<dbReference type="AlphaFoldDB" id="U1UJP2"/>
<evidence type="ECO:0000313" key="1">
    <source>
        <dbReference type="EMBL" id="ERH56523.1"/>
    </source>
</evidence>
<protein>
    <recommendedName>
        <fullName evidence="3">Phage tail protein</fullName>
    </recommendedName>
</protein>
<evidence type="ECO:0008006" key="3">
    <source>
        <dbReference type="Google" id="ProtNLM"/>
    </source>
</evidence>
<comment type="caution">
    <text evidence="1">The sequence shown here is derived from an EMBL/GenBank/DDBJ whole genome shotgun (WGS) entry which is preliminary data.</text>
</comment>
<dbReference type="Proteomes" id="UP000016504">
    <property type="component" value="Unassembled WGS sequence"/>
</dbReference>
<evidence type="ECO:0000313" key="2">
    <source>
        <dbReference type="Proteomes" id="UP000016504"/>
    </source>
</evidence>
<reference evidence="1 2" key="1">
    <citation type="submission" date="2013-08" db="EMBL/GenBank/DDBJ databases">
        <title>Biodegradation of aromatic compounds in biofilm forming Pseudomonas isolated from sewage sludge.</title>
        <authorList>
            <person name="Qureshi A."/>
            <person name="Ghosh S."/>
            <person name="Khardenavis A.A."/>
            <person name="Kapley A."/>
            <person name="Purohit H.J."/>
        </authorList>
    </citation>
    <scope>NUCLEOTIDE SEQUENCE [LARGE SCALE GENOMIC DNA]</scope>
    <source>
        <strain evidence="1 2">EGD-AQ6</strain>
    </source>
</reference>
<accession>U1UJP2</accession>
<dbReference type="EMBL" id="AVQG01000023">
    <property type="protein sequence ID" value="ERH56523.1"/>
    <property type="molecule type" value="Genomic_DNA"/>
</dbReference>
<name>U1UJP2_9PSED</name>
<dbReference type="PATRIC" id="fig|1390371.3.peg.3607"/>
<dbReference type="Gene3D" id="2.60.40.3940">
    <property type="match status" value="1"/>
</dbReference>
<organism evidence="1 2">
    <name type="scientific">Pseudomonas simiae</name>
    <dbReference type="NCBI Taxonomy" id="321846"/>
    <lineage>
        <taxon>Bacteria</taxon>
        <taxon>Pseudomonadati</taxon>
        <taxon>Pseudomonadota</taxon>
        <taxon>Gammaproteobacteria</taxon>
        <taxon>Pseudomonadales</taxon>
        <taxon>Pseudomonadaceae</taxon>
        <taxon>Pseudomonas</taxon>
    </lineage>
</organism>
<sequence length="422" mass="44287">MDYPKSVPNVGLVGGKFVDENIATGQVGSLIPSAWGSAVTDEIINVIKAGDIAPKENENNQLALAIKEIIKKGTVSSNNDTAVVGKVSDVTSARFISGNTDTTDLPAGVGYFSGIRAKYNGGKLGFDFGCSMTSRRSFGRLTLTDGTGDWFEYLTTANFNPADYIPKNGGAFYPKFSGLSFNSEAGGYNTIGGYIGWGANGSGTVQFICNKGGGSTGGFLFAHSDAAGNLTNAMRYTPDGRLAIATELYVPAIVSNTTAPTQSQGYAGSYIANCAYVVAAVQYKINGNACGEAGFIGGDSAVPYMKNTNGTVVRLQVDRPKDTALLSPSGWSKNADTGEIKQWVEVLVDDISSTKNLAVSWPFQFPNSFLNAQITFRITSSIGCTCAASYHSGTTSGCIVKVEEWASILQTGMVAIVEARGN</sequence>